<evidence type="ECO:0000256" key="9">
    <source>
        <dbReference type="RuleBase" id="RU003794"/>
    </source>
</evidence>
<keyword evidence="9 13" id="KW-0489">Methyltransferase</keyword>
<keyword evidence="7 10" id="KW-0472">Membrane</keyword>
<feature type="domain" description="Prepilin type IV endopeptidase peptidase" evidence="11">
    <location>
        <begin position="104"/>
        <end position="207"/>
    </location>
</feature>
<dbReference type="EMBL" id="FOYM01000008">
    <property type="protein sequence ID" value="SFR02804.1"/>
    <property type="molecule type" value="Genomic_DNA"/>
</dbReference>
<comment type="function">
    <text evidence="9">Plays an essential role in type IV pili and type II pseudopili formation by proteolytically removing the leader sequence from substrate proteins and subsequently monomethylating the alpha-amino group of the newly exposed N-terminal phenylalanine.</text>
</comment>
<dbReference type="InterPro" id="IPR050882">
    <property type="entry name" value="Prepilin_peptidase/N-MTase"/>
</dbReference>
<evidence type="ECO:0000256" key="7">
    <source>
        <dbReference type="ARBA" id="ARBA00023136"/>
    </source>
</evidence>
<evidence type="ECO:0000259" key="12">
    <source>
        <dbReference type="Pfam" id="PF06750"/>
    </source>
</evidence>
<dbReference type="STRING" id="39060.SAMN05660706_10869"/>
<evidence type="ECO:0000256" key="8">
    <source>
        <dbReference type="RuleBase" id="RU003793"/>
    </source>
</evidence>
<evidence type="ECO:0000256" key="6">
    <source>
        <dbReference type="ARBA" id="ARBA00022989"/>
    </source>
</evidence>
<dbReference type="GO" id="GO:0004190">
    <property type="term" value="F:aspartic-type endopeptidase activity"/>
    <property type="evidence" value="ECO:0007669"/>
    <property type="project" value="UniProtKB-EC"/>
</dbReference>
<evidence type="ECO:0000256" key="10">
    <source>
        <dbReference type="SAM" id="Phobius"/>
    </source>
</evidence>
<dbReference type="PANTHER" id="PTHR30487:SF0">
    <property type="entry name" value="PREPILIN LEADER PEPTIDASE_N-METHYLTRANSFERASE-RELATED"/>
    <property type="match status" value="1"/>
</dbReference>
<keyword evidence="9 13" id="KW-0808">Transferase</keyword>
<dbReference type="RefSeq" id="WP_207545137.1">
    <property type="nucleotide sequence ID" value="NZ_FOYM01000008.1"/>
</dbReference>
<reference evidence="14" key="1">
    <citation type="submission" date="2016-10" db="EMBL/GenBank/DDBJ databases">
        <authorList>
            <person name="Varghese N."/>
            <person name="Submissions S."/>
        </authorList>
    </citation>
    <scope>NUCLEOTIDE SEQUENCE [LARGE SCALE GENOMIC DNA]</scope>
    <source>
        <strain evidence="14">DSM 3669</strain>
    </source>
</reference>
<evidence type="ECO:0000313" key="13">
    <source>
        <dbReference type="EMBL" id="SFR02804.1"/>
    </source>
</evidence>
<dbReference type="Gene3D" id="1.20.120.1220">
    <property type="match status" value="1"/>
</dbReference>
<keyword evidence="3" id="KW-1003">Cell membrane</keyword>
<evidence type="ECO:0000256" key="1">
    <source>
        <dbReference type="ARBA" id="ARBA00004429"/>
    </source>
</evidence>
<dbReference type="GO" id="GO:0006465">
    <property type="term" value="P:signal peptide processing"/>
    <property type="evidence" value="ECO:0007669"/>
    <property type="project" value="TreeGrafter"/>
</dbReference>
<name>A0A1I6DBI4_9FIRM</name>
<evidence type="ECO:0000256" key="2">
    <source>
        <dbReference type="ARBA" id="ARBA00005801"/>
    </source>
</evidence>
<feature type="transmembrane region" description="Helical" evidence="10">
    <location>
        <begin position="147"/>
        <end position="167"/>
    </location>
</feature>
<dbReference type="InterPro" id="IPR010627">
    <property type="entry name" value="Prepilin_pept_A24_N"/>
</dbReference>
<dbReference type="PRINTS" id="PR00864">
    <property type="entry name" value="PREPILNPTASE"/>
</dbReference>
<dbReference type="InterPro" id="IPR000045">
    <property type="entry name" value="Prepilin_IV_endopep_pep"/>
</dbReference>
<keyword evidence="14" id="KW-1185">Reference proteome</keyword>
<dbReference type="AlphaFoldDB" id="A0A1I6DBI4"/>
<dbReference type="Pfam" id="PF01478">
    <property type="entry name" value="Peptidase_A24"/>
    <property type="match status" value="1"/>
</dbReference>
<evidence type="ECO:0000313" key="14">
    <source>
        <dbReference type="Proteomes" id="UP000199584"/>
    </source>
</evidence>
<feature type="transmembrane region" description="Helical" evidence="10">
    <location>
        <begin position="122"/>
        <end position="140"/>
    </location>
</feature>
<gene>
    <name evidence="13" type="ORF">SAMN05660706_10869</name>
</gene>
<keyword evidence="6 10" id="KW-1133">Transmembrane helix</keyword>
<keyword evidence="9" id="KW-0511">Multifunctional enzyme</keyword>
<keyword evidence="9" id="KW-0378">Hydrolase</keyword>
<accession>A0A1I6DBI4</accession>
<dbReference type="InterPro" id="IPR014032">
    <property type="entry name" value="Peptidase_A24A_bac"/>
</dbReference>
<dbReference type="GO" id="GO:0005886">
    <property type="term" value="C:plasma membrane"/>
    <property type="evidence" value="ECO:0007669"/>
    <property type="project" value="UniProtKB-SubCell"/>
</dbReference>
<evidence type="ECO:0000256" key="3">
    <source>
        <dbReference type="ARBA" id="ARBA00022475"/>
    </source>
</evidence>
<sequence length="253" mass="27260">MIYMDDVFVFVLGTCIGSFLNVCIYRIPEGNSVVTGSSYCYSCGHKLSFFDMVPVLSYIFLRGRCRYCGAGFSPQYPLVEFVTGLLYLLVFYKFGYAPATLLFWVFFSILAVVSVIDLHHRIIPDGLLITGTVLGLPLVLWQSIDYLISGIIGFLTAGIIMFLIAVLSKGGMGGGDIKLSAVMGLYLGWQGVLVALFLAFLAGGLAGVLLLAAGRKGRKDALPFGPFLALGGAVAAIWGRELLAWYMAVVGMG</sequence>
<proteinExistence type="inferred from homology"/>
<dbReference type="PANTHER" id="PTHR30487">
    <property type="entry name" value="TYPE 4 PREPILIN-LIKE PROTEINS LEADER PEPTIDE-PROCESSING ENZYME"/>
    <property type="match status" value="1"/>
</dbReference>
<feature type="domain" description="Prepilin peptidase A24 N-terminal" evidence="12">
    <location>
        <begin position="11"/>
        <end position="94"/>
    </location>
</feature>
<feature type="transmembrane region" description="Helical" evidence="10">
    <location>
        <begin position="187"/>
        <end position="212"/>
    </location>
</feature>
<evidence type="ECO:0000259" key="11">
    <source>
        <dbReference type="Pfam" id="PF01478"/>
    </source>
</evidence>
<comment type="catalytic activity">
    <reaction evidence="9">
        <text>Typically cleaves a -Gly-|-Phe- bond to release an N-terminal, basic peptide of 5-8 residues from type IV prepilin, and then N-methylates the new N-terminal amino group, the methyl donor being S-adenosyl-L-methionine.</text>
        <dbReference type="EC" id="3.4.23.43"/>
    </reaction>
</comment>
<feature type="transmembrane region" description="Helical" evidence="10">
    <location>
        <begin position="7"/>
        <end position="27"/>
    </location>
</feature>
<dbReference type="EC" id="3.4.23.43" evidence="9"/>
<protein>
    <recommendedName>
        <fullName evidence="9">Prepilin leader peptidase/N-methyltransferase</fullName>
        <ecNumber evidence="9">2.1.1.-</ecNumber>
        <ecNumber evidence="9">3.4.23.43</ecNumber>
    </recommendedName>
</protein>
<feature type="transmembrane region" description="Helical" evidence="10">
    <location>
        <begin position="224"/>
        <end position="248"/>
    </location>
</feature>
<dbReference type="GO" id="GO:0008168">
    <property type="term" value="F:methyltransferase activity"/>
    <property type="evidence" value="ECO:0007669"/>
    <property type="project" value="UniProtKB-KW"/>
</dbReference>
<evidence type="ECO:0000256" key="5">
    <source>
        <dbReference type="ARBA" id="ARBA00022692"/>
    </source>
</evidence>
<dbReference type="Proteomes" id="UP000199584">
    <property type="component" value="Unassembled WGS sequence"/>
</dbReference>
<comment type="subcellular location">
    <subcellularLocation>
        <location evidence="1">Cell inner membrane</location>
        <topology evidence="1">Multi-pass membrane protein</topology>
    </subcellularLocation>
    <subcellularLocation>
        <location evidence="9">Cell membrane</location>
        <topology evidence="9">Multi-pass membrane protein</topology>
    </subcellularLocation>
</comment>
<keyword evidence="4" id="KW-0997">Cell inner membrane</keyword>
<evidence type="ECO:0000256" key="4">
    <source>
        <dbReference type="ARBA" id="ARBA00022519"/>
    </source>
</evidence>
<organism evidence="13 14">
    <name type="scientific">Desulfoscipio geothermicus DSM 3669</name>
    <dbReference type="NCBI Taxonomy" id="1121426"/>
    <lineage>
        <taxon>Bacteria</taxon>
        <taxon>Bacillati</taxon>
        <taxon>Bacillota</taxon>
        <taxon>Clostridia</taxon>
        <taxon>Eubacteriales</taxon>
        <taxon>Desulfallaceae</taxon>
        <taxon>Desulfoscipio</taxon>
    </lineage>
</organism>
<dbReference type="Pfam" id="PF06750">
    <property type="entry name" value="A24_N_bact"/>
    <property type="match status" value="1"/>
</dbReference>
<dbReference type="GO" id="GO:0032259">
    <property type="term" value="P:methylation"/>
    <property type="evidence" value="ECO:0007669"/>
    <property type="project" value="UniProtKB-KW"/>
</dbReference>
<dbReference type="EC" id="2.1.1.-" evidence="9"/>
<comment type="similarity">
    <text evidence="2 8">Belongs to the peptidase A24 family.</text>
</comment>
<keyword evidence="5 9" id="KW-0812">Transmembrane</keyword>
<keyword evidence="9" id="KW-0645">Protease</keyword>